<sequence>MKLIILIKSINCEDLFFNYEFNKLYKKNPIYVEGKYVMLDNKNGFSTTNNKEHQRLRNNFCKDININYFLNKP</sequence>
<accession>A0A5B8HV17</accession>
<name>A0A5B8HV17_9VIRU</name>
<dbReference type="EMBL" id="MK250085">
    <property type="protein sequence ID" value="QDY51819.1"/>
    <property type="molecule type" value="Genomic_DNA"/>
</dbReference>
<evidence type="ECO:0000313" key="1">
    <source>
        <dbReference type="EMBL" id="QDY51819.1"/>
    </source>
</evidence>
<gene>
    <name evidence="1" type="ORF">1_204</name>
</gene>
<protein>
    <submittedName>
        <fullName evidence="1">Uncharacterized protein</fullName>
    </submittedName>
</protein>
<organism evidence="1">
    <name type="scientific">Mimiviridae sp. ChoanoV1</name>
    <dbReference type="NCBI Taxonomy" id="2596887"/>
    <lineage>
        <taxon>Viruses</taxon>
        <taxon>Varidnaviria</taxon>
        <taxon>Bamfordvirae</taxon>
        <taxon>Nucleocytoviricota</taxon>
        <taxon>Megaviricetes</taxon>
        <taxon>Imitervirales</taxon>
        <taxon>Schizomimiviridae</taxon>
    </lineage>
</organism>
<reference evidence="1" key="1">
    <citation type="submission" date="2018-11" db="EMBL/GenBank/DDBJ databases">
        <title>A distinct lineage of giant viruses engineers rhodopsin photosystems in predatory marine eukaryotes.</title>
        <authorList>
            <person name="Needham D.M."/>
            <person name="Yoshizawa S."/>
            <person name="Hosaka T."/>
            <person name="Poirier C."/>
            <person name="Choi C.-J."/>
            <person name="Hehenberger E."/>
            <person name="Irwin N.A.T."/>
            <person name="Wilken S."/>
            <person name="Yung C.-M."/>
            <person name="Bachy C."/>
            <person name="Kurihara R."/>
            <person name="Nakajima Y."/>
            <person name="Kojima K."/>
            <person name="Kimura-Someya T."/>
            <person name="Leonard G."/>
            <person name="Malmstrom R.R."/>
            <person name="Mende D."/>
            <person name="Olson D.K."/>
            <person name="Sudo Y."/>
            <person name="Sudek S."/>
            <person name="Richards T.A."/>
            <person name="DeLong E.F."/>
            <person name="Keeling P.J."/>
            <person name="Santoro A.E."/>
            <person name="Shirouzu M."/>
            <person name="Iwasaki W."/>
            <person name="Worden A.Z."/>
        </authorList>
    </citation>
    <scope>NUCLEOTIDE SEQUENCE</scope>
</reference>
<proteinExistence type="predicted"/>